<sequence length="175" mass="19780">MLCHWIRAPHPGRRMASSLQQAPRSWSTSPASLSGHDALRFGGWVQSSSWRWWSGWWWLAVERIVLRMKVPSHQSAALRRPPGHGYYNIAEMMEHRCLDGPDMCTLQDQQRGPILFCVRVGLLDMNGGIDTPSNTATAVQQPANPPTSIKVYMLRAEHQPVSIDLLLLPSSYPRL</sequence>
<name>A0A8E2EGH5_9PEZI</name>
<dbReference type="EMBL" id="KV744862">
    <property type="protein sequence ID" value="OCK83379.1"/>
    <property type="molecule type" value="Genomic_DNA"/>
</dbReference>
<dbReference type="Proteomes" id="UP000250266">
    <property type="component" value="Unassembled WGS sequence"/>
</dbReference>
<accession>A0A8E2EGH5</accession>
<gene>
    <name evidence="1" type="ORF">K432DRAFT_183050</name>
</gene>
<evidence type="ECO:0000313" key="2">
    <source>
        <dbReference type="Proteomes" id="UP000250266"/>
    </source>
</evidence>
<proteinExistence type="predicted"/>
<dbReference type="AlphaFoldDB" id="A0A8E2EGH5"/>
<reference evidence="1 2" key="1">
    <citation type="journal article" date="2016" name="Nat. Commun.">
        <title>Ectomycorrhizal ecology is imprinted in the genome of the dominant symbiotic fungus Cenococcum geophilum.</title>
        <authorList>
            <consortium name="DOE Joint Genome Institute"/>
            <person name="Peter M."/>
            <person name="Kohler A."/>
            <person name="Ohm R.A."/>
            <person name="Kuo A."/>
            <person name="Krutzmann J."/>
            <person name="Morin E."/>
            <person name="Arend M."/>
            <person name="Barry K.W."/>
            <person name="Binder M."/>
            <person name="Choi C."/>
            <person name="Clum A."/>
            <person name="Copeland A."/>
            <person name="Grisel N."/>
            <person name="Haridas S."/>
            <person name="Kipfer T."/>
            <person name="LaButti K."/>
            <person name="Lindquist E."/>
            <person name="Lipzen A."/>
            <person name="Maire R."/>
            <person name="Meier B."/>
            <person name="Mihaltcheva S."/>
            <person name="Molinier V."/>
            <person name="Murat C."/>
            <person name="Poggeler S."/>
            <person name="Quandt C.A."/>
            <person name="Sperisen C."/>
            <person name="Tritt A."/>
            <person name="Tisserant E."/>
            <person name="Crous P.W."/>
            <person name="Henrissat B."/>
            <person name="Nehls U."/>
            <person name="Egli S."/>
            <person name="Spatafora J.W."/>
            <person name="Grigoriev I.V."/>
            <person name="Martin F.M."/>
        </authorList>
    </citation>
    <scope>NUCLEOTIDE SEQUENCE [LARGE SCALE GENOMIC DNA]</scope>
    <source>
        <strain evidence="1 2">CBS 459.81</strain>
    </source>
</reference>
<keyword evidence="2" id="KW-1185">Reference proteome</keyword>
<organism evidence="1 2">
    <name type="scientific">Lepidopterella palustris CBS 459.81</name>
    <dbReference type="NCBI Taxonomy" id="1314670"/>
    <lineage>
        <taxon>Eukaryota</taxon>
        <taxon>Fungi</taxon>
        <taxon>Dikarya</taxon>
        <taxon>Ascomycota</taxon>
        <taxon>Pezizomycotina</taxon>
        <taxon>Dothideomycetes</taxon>
        <taxon>Pleosporomycetidae</taxon>
        <taxon>Mytilinidiales</taxon>
        <taxon>Argynnaceae</taxon>
        <taxon>Lepidopterella</taxon>
    </lineage>
</organism>
<protein>
    <submittedName>
        <fullName evidence="1">Uncharacterized protein</fullName>
    </submittedName>
</protein>
<evidence type="ECO:0000313" key="1">
    <source>
        <dbReference type="EMBL" id="OCK83379.1"/>
    </source>
</evidence>